<dbReference type="PANTHER" id="PTHR33841">
    <property type="entry name" value="DNA METHYLTRANSFERASE YEEA-RELATED"/>
    <property type="match status" value="1"/>
</dbReference>
<evidence type="ECO:0000256" key="3">
    <source>
        <dbReference type="ARBA" id="ARBA00022679"/>
    </source>
</evidence>
<evidence type="ECO:0000259" key="8">
    <source>
        <dbReference type="Pfam" id="PF07669"/>
    </source>
</evidence>
<dbReference type="InterPro" id="IPR025931">
    <property type="entry name" value="TaqI_C"/>
</dbReference>
<dbReference type="EMBL" id="CP104013">
    <property type="protein sequence ID" value="UYP46097.1"/>
    <property type="molecule type" value="Genomic_DNA"/>
</dbReference>
<sequence>MLESLWAIFQSSSDSKSRVSKQEQLRLMLNIFMVLKESKSREYLVRSLDGGSHIQNDPPSISPLSALRHNVLQQFSIQSAKISFVNGIESFSEYSSKLLKNLIDHLRPCVNDSTFLSRLYESYVSFKHQRGTFYTPPWMIDYILTILSQKWNKQAKTDSLSSPSIADISCGTGNFLQKIPAFFSEANISGVDIDPLALEIAYLNLKLFSAKVQKSKSPFTNHFYARDSLRSTVPNSPFNIVCGNPPWGTTIDSYQKLLKTHYHALIRSVTESQEFIGGKSPTSPMKRPYKIRDQLDIYSLFVVRNLKILKKGGLLALIIPSTILFNPVYEPLRRFLLKTTTILQISYLGENVFVDVNVPSIILFLKKIPAASNHNVIISHLLDQKPGSQMDSDYFPQWSSDEIPQQTFLQHPFCNFTIFTAQATLNIVQQVEDTPHYVFGDFVSNSRGVEIGKVGKIYQCPFCKKWNPISHFKKSIKLNSAVGAKCNQCKEFVYKKQMIEQAMIIRPTNNIPITDNKSKWVPLLRGEDIHRYKLKSEFSIKLGYDGIKYKHPDKFRSPKILLRKTGKGIIGALDYNNFYTLQVIYQFSLKYTLSSSSLQVSDSASTINYEKGNVNDYSPELLRKYSIEFLFGIISSKLIELYYHNNFANPKKKTFPHLIQANVLALPIPKIDFSNSQNPSYTLYLKIEECIRKIISLRENRFEDEELIQTLILEKDDAVETLFTIRKNIN</sequence>
<evidence type="ECO:0000313" key="10">
    <source>
        <dbReference type="EMBL" id="UYP46097.1"/>
    </source>
</evidence>
<protein>
    <recommendedName>
        <fullName evidence="1">site-specific DNA-methyltransferase (adenine-specific)</fullName>
        <ecNumber evidence="1">2.1.1.72</ecNumber>
    </recommendedName>
</protein>
<evidence type="ECO:0000256" key="5">
    <source>
        <dbReference type="ARBA" id="ARBA00022747"/>
    </source>
</evidence>
<evidence type="ECO:0000256" key="4">
    <source>
        <dbReference type="ARBA" id="ARBA00022691"/>
    </source>
</evidence>
<keyword evidence="2" id="KW-0489">Methyltransferase</keyword>
<dbReference type="PANTHER" id="PTHR33841:SF1">
    <property type="entry name" value="DNA METHYLTRANSFERASE A"/>
    <property type="match status" value="1"/>
</dbReference>
<keyword evidence="5" id="KW-0680">Restriction system</keyword>
<evidence type="ECO:0000256" key="7">
    <source>
        <dbReference type="ARBA" id="ARBA00047942"/>
    </source>
</evidence>
<evidence type="ECO:0000256" key="1">
    <source>
        <dbReference type="ARBA" id="ARBA00011900"/>
    </source>
</evidence>
<dbReference type="Pfam" id="PF07669">
    <property type="entry name" value="Eco57I"/>
    <property type="match status" value="1"/>
</dbReference>
<evidence type="ECO:0000256" key="6">
    <source>
        <dbReference type="ARBA" id="ARBA00023125"/>
    </source>
</evidence>
<dbReference type="Gene3D" id="3.40.50.150">
    <property type="entry name" value="Vaccinia Virus protein VP39"/>
    <property type="match status" value="1"/>
</dbReference>
<proteinExistence type="predicted"/>
<evidence type="ECO:0000256" key="2">
    <source>
        <dbReference type="ARBA" id="ARBA00022603"/>
    </source>
</evidence>
<reference evidence="10" key="1">
    <citation type="submission" date="2022-09" db="EMBL/GenBank/DDBJ databases">
        <title>Actin cytoskeleton and complex cell architecture in an #Asgard archaeon.</title>
        <authorList>
            <person name="Ponce Toledo R.I."/>
            <person name="Schleper C."/>
            <person name="Rodrigues Oliveira T."/>
            <person name="Wollweber F."/>
            <person name="Xu J."/>
            <person name="Rittmann S."/>
            <person name="Klingl A."/>
            <person name="Pilhofer M."/>
        </authorList>
    </citation>
    <scope>NUCLEOTIDE SEQUENCE</scope>
    <source>
        <strain evidence="10">B-35</strain>
    </source>
</reference>
<dbReference type="InterPro" id="IPR050953">
    <property type="entry name" value="N4_N6_ade-DNA_methylase"/>
</dbReference>
<keyword evidence="4" id="KW-0949">S-adenosyl-L-methionine</keyword>
<gene>
    <name evidence="10" type="ORF">NEF87_002382</name>
</gene>
<dbReference type="PRINTS" id="PR00507">
    <property type="entry name" value="N12N6MTFRASE"/>
</dbReference>
<dbReference type="Proteomes" id="UP001208689">
    <property type="component" value="Chromosome"/>
</dbReference>
<accession>A0ABY6HRF3</accession>
<dbReference type="InterPro" id="IPR029063">
    <property type="entry name" value="SAM-dependent_MTases_sf"/>
</dbReference>
<keyword evidence="3" id="KW-0808">Transferase</keyword>
<dbReference type="Pfam" id="PF12950">
    <property type="entry name" value="TaqI_C"/>
    <property type="match status" value="1"/>
</dbReference>
<keyword evidence="6" id="KW-0238">DNA-binding</keyword>
<comment type="catalytic activity">
    <reaction evidence="7">
        <text>a 2'-deoxyadenosine in DNA + S-adenosyl-L-methionine = an N(6)-methyl-2'-deoxyadenosine in DNA + S-adenosyl-L-homocysteine + H(+)</text>
        <dbReference type="Rhea" id="RHEA:15197"/>
        <dbReference type="Rhea" id="RHEA-COMP:12418"/>
        <dbReference type="Rhea" id="RHEA-COMP:12419"/>
        <dbReference type="ChEBI" id="CHEBI:15378"/>
        <dbReference type="ChEBI" id="CHEBI:57856"/>
        <dbReference type="ChEBI" id="CHEBI:59789"/>
        <dbReference type="ChEBI" id="CHEBI:90615"/>
        <dbReference type="ChEBI" id="CHEBI:90616"/>
        <dbReference type="EC" id="2.1.1.72"/>
    </reaction>
</comment>
<evidence type="ECO:0000313" key="11">
    <source>
        <dbReference type="Proteomes" id="UP001208689"/>
    </source>
</evidence>
<dbReference type="CDD" id="cd02440">
    <property type="entry name" value="AdoMet_MTases"/>
    <property type="match status" value="1"/>
</dbReference>
<dbReference type="SUPFAM" id="SSF53335">
    <property type="entry name" value="S-adenosyl-L-methionine-dependent methyltransferases"/>
    <property type="match status" value="1"/>
</dbReference>
<evidence type="ECO:0000259" key="9">
    <source>
        <dbReference type="Pfam" id="PF12950"/>
    </source>
</evidence>
<name>A0ABY6HRF3_9ARCH</name>
<dbReference type="EC" id="2.1.1.72" evidence="1"/>
<dbReference type="InterPro" id="IPR011639">
    <property type="entry name" value="MethylTrfase_TaqI-like_dom"/>
</dbReference>
<feature type="domain" description="TaqI-like C-terminal specificity" evidence="9">
    <location>
        <begin position="522"/>
        <end position="590"/>
    </location>
</feature>
<organism evidence="10 11">
    <name type="scientific">Candidatus Lokiarchaeum ossiferum</name>
    <dbReference type="NCBI Taxonomy" id="2951803"/>
    <lineage>
        <taxon>Archaea</taxon>
        <taxon>Promethearchaeati</taxon>
        <taxon>Promethearchaeota</taxon>
        <taxon>Promethearchaeia</taxon>
        <taxon>Promethearchaeales</taxon>
        <taxon>Promethearchaeaceae</taxon>
        <taxon>Candidatus Lokiarchaeum</taxon>
    </lineage>
</organism>
<keyword evidence="11" id="KW-1185">Reference proteome</keyword>
<feature type="domain" description="Type II methyltransferase M.TaqI-like" evidence="8">
    <location>
        <begin position="187"/>
        <end position="353"/>
    </location>
</feature>